<dbReference type="AlphaFoldDB" id="A0A6J4HKN6"/>
<gene>
    <name evidence="2" type="ORF">AVDCRST_MAG10-948</name>
</gene>
<sequence length="234" mass="25411">MGRCCTAVAHRSPRIARAGRPWVAWRWGRQPRTSQRAGCSHPPGSPAWSSSRVISLKRATRPHSDATMTGPLASNDRVSYVLGTGAHAAGDAQSFDSRRASAGRPESSTAGPPRVRQCRQWSRCRLPRSDSFAMAARDGACAFAALGSLGRHPSDHPRTGGRVCGHRRLHHAARPVPEPRHRQPPDRGRQSWVGGDSPPDHGAALARGGPDRRRGRRPDRTPENVGGTPRRPRC</sequence>
<feature type="region of interest" description="Disordered" evidence="1">
    <location>
        <begin position="148"/>
        <end position="234"/>
    </location>
</feature>
<protein>
    <submittedName>
        <fullName evidence="2">Uncharacterized protein</fullName>
    </submittedName>
</protein>
<organism evidence="2">
    <name type="scientific">uncultured Acidimicrobiales bacterium</name>
    <dbReference type="NCBI Taxonomy" id="310071"/>
    <lineage>
        <taxon>Bacteria</taxon>
        <taxon>Bacillati</taxon>
        <taxon>Actinomycetota</taxon>
        <taxon>Acidimicrobiia</taxon>
        <taxon>Acidimicrobiales</taxon>
        <taxon>environmental samples</taxon>
    </lineage>
</organism>
<evidence type="ECO:0000313" key="2">
    <source>
        <dbReference type="EMBL" id="CAA9227101.1"/>
    </source>
</evidence>
<proteinExistence type="predicted"/>
<dbReference type="EMBL" id="CADCTB010000063">
    <property type="protein sequence ID" value="CAA9227101.1"/>
    <property type="molecule type" value="Genomic_DNA"/>
</dbReference>
<name>A0A6J4HKN6_9ACTN</name>
<feature type="compositionally biased region" description="Basic and acidic residues" evidence="1">
    <location>
        <begin position="177"/>
        <end position="189"/>
    </location>
</feature>
<accession>A0A6J4HKN6</accession>
<reference evidence="2" key="1">
    <citation type="submission" date="2020-02" db="EMBL/GenBank/DDBJ databases">
        <authorList>
            <person name="Meier V. D."/>
        </authorList>
    </citation>
    <scope>NUCLEOTIDE SEQUENCE</scope>
    <source>
        <strain evidence="2">AVDCRST_MAG10</strain>
    </source>
</reference>
<feature type="compositionally biased region" description="Basic residues" evidence="1">
    <location>
        <begin position="164"/>
        <end position="173"/>
    </location>
</feature>
<evidence type="ECO:0000256" key="1">
    <source>
        <dbReference type="SAM" id="MobiDB-lite"/>
    </source>
</evidence>
<feature type="region of interest" description="Disordered" evidence="1">
    <location>
        <begin position="91"/>
        <end position="119"/>
    </location>
</feature>